<organism evidence="1 2">
    <name type="scientific">Streptomyces cuspidosporus</name>
    <dbReference type="NCBI Taxonomy" id="66882"/>
    <lineage>
        <taxon>Bacteria</taxon>
        <taxon>Bacillati</taxon>
        <taxon>Actinomycetota</taxon>
        <taxon>Actinomycetes</taxon>
        <taxon>Kitasatosporales</taxon>
        <taxon>Streptomycetaceae</taxon>
        <taxon>Streptomyces</taxon>
    </lineage>
</organism>
<dbReference type="EMBL" id="BAAASD010000030">
    <property type="protein sequence ID" value="GAA2360070.1"/>
    <property type="molecule type" value="Genomic_DNA"/>
</dbReference>
<dbReference type="Proteomes" id="UP001500253">
    <property type="component" value="Unassembled WGS sequence"/>
</dbReference>
<gene>
    <name evidence="1" type="ORF">GCM10010246_57870</name>
</gene>
<keyword evidence="2" id="KW-1185">Reference proteome</keyword>
<sequence>MHVPHSTASDACARDGRKGATVFWLHWERRSAGGTLMTFTQHAPTPWTPPRGNDVEMVEVGHHWDAVRAPQVIGERALDLLGKQSGAVIADYSTMYWLVSSGSAHYWQVIRQVQVLTTTTAELTYMGVPPGHCRKGPGLHWRVPVGPNRYLTDAEQLRQALLLAAVVECGPDQEADQ</sequence>
<protein>
    <submittedName>
        <fullName evidence="1">Uncharacterized protein</fullName>
    </submittedName>
</protein>
<evidence type="ECO:0000313" key="2">
    <source>
        <dbReference type="Proteomes" id="UP001500253"/>
    </source>
</evidence>
<reference evidence="2" key="1">
    <citation type="journal article" date="2019" name="Int. J. Syst. Evol. Microbiol.">
        <title>The Global Catalogue of Microorganisms (GCM) 10K type strain sequencing project: providing services to taxonomists for standard genome sequencing and annotation.</title>
        <authorList>
            <consortium name="The Broad Institute Genomics Platform"/>
            <consortium name="The Broad Institute Genome Sequencing Center for Infectious Disease"/>
            <person name="Wu L."/>
            <person name="Ma J."/>
        </authorList>
    </citation>
    <scope>NUCLEOTIDE SEQUENCE [LARGE SCALE GENOMIC DNA]</scope>
    <source>
        <strain evidence="2">JCM 4316</strain>
    </source>
</reference>
<comment type="caution">
    <text evidence="1">The sequence shown here is derived from an EMBL/GenBank/DDBJ whole genome shotgun (WGS) entry which is preliminary data.</text>
</comment>
<name>A0ABN3GSZ7_9ACTN</name>
<evidence type="ECO:0000313" key="1">
    <source>
        <dbReference type="EMBL" id="GAA2360070.1"/>
    </source>
</evidence>
<accession>A0ABN3GSZ7</accession>
<proteinExistence type="predicted"/>